<keyword evidence="10 12" id="KW-0067">ATP-binding</keyword>
<gene>
    <name evidence="13" type="primary">adk</name>
    <name evidence="12" type="synonym">adkA</name>
</gene>
<dbReference type="NCBIfam" id="NF003122">
    <property type="entry name" value="PRK04040.1"/>
    <property type="match status" value="1"/>
</dbReference>
<organism evidence="13">
    <name type="scientific">uncultured marine group II/III euryarchaeote KM3_18_H05</name>
    <dbReference type="NCBI Taxonomy" id="1457957"/>
    <lineage>
        <taxon>Archaea</taxon>
        <taxon>Methanobacteriati</taxon>
        <taxon>Methanobacteriota</taxon>
        <taxon>environmental samples</taxon>
    </lineage>
</organism>
<evidence type="ECO:0000256" key="2">
    <source>
        <dbReference type="ARBA" id="ARBA00004496"/>
    </source>
</evidence>
<dbReference type="GO" id="GO:0005524">
    <property type="term" value="F:ATP binding"/>
    <property type="evidence" value="ECO:0007669"/>
    <property type="project" value="UniProtKB-UniRule"/>
</dbReference>
<evidence type="ECO:0000256" key="1">
    <source>
        <dbReference type="ARBA" id="ARBA00000582"/>
    </source>
</evidence>
<dbReference type="Pfam" id="PF13207">
    <property type="entry name" value="AAA_17"/>
    <property type="match status" value="1"/>
</dbReference>
<evidence type="ECO:0000256" key="3">
    <source>
        <dbReference type="ARBA" id="ARBA00007088"/>
    </source>
</evidence>
<dbReference type="EC" id="2.7.4.3" evidence="4 12"/>
<evidence type="ECO:0000256" key="4">
    <source>
        <dbReference type="ARBA" id="ARBA00012955"/>
    </source>
</evidence>
<dbReference type="GO" id="GO:0004017">
    <property type="term" value="F:AMP kinase activity"/>
    <property type="evidence" value="ECO:0007669"/>
    <property type="project" value="UniProtKB-UniRule"/>
</dbReference>
<evidence type="ECO:0000256" key="10">
    <source>
        <dbReference type="ARBA" id="ARBA00022840"/>
    </source>
</evidence>
<evidence type="ECO:0000256" key="8">
    <source>
        <dbReference type="ARBA" id="ARBA00022741"/>
    </source>
</evidence>
<comment type="similarity">
    <text evidence="3 12">Belongs to the archaeal adenylate kinase family.</text>
</comment>
<reference evidence="13" key="1">
    <citation type="journal article" date="2014" name="Genome Biol. Evol.">
        <title>Pangenome evidence for extensive interdomain horizontal transfer affecting lineage core and shell genes in uncultured planktonic thaumarchaeota and euryarchaeota.</title>
        <authorList>
            <person name="Deschamps P."/>
            <person name="Zivanovic Y."/>
            <person name="Moreira D."/>
            <person name="Rodriguez-Valera F."/>
            <person name="Lopez-Garcia P."/>
        </authorList>
    </citation>
    <scope>NUCLEOTIDE SEQUENCE</scope>
</reference>
<dbReference type="SUPFAM" id="SSF52540">
    <property type="entry name" value="P-loop containing nucleoside triphosphate hydrolases"/>
    <property type="match status" value="1"/>
</dbReference>
<evidence type="ECO:0000256" key="12">
    <source>
        <dbReference type="HAMAP-Rule" id="MF_00234"/>
    </source>
</evidence>
<protein>
    <recommendedName>
        <fullName evidence="5 12">Adenylate kinase</fullName>
        <shortName evidence="12">AK</shortName>
        <ecNumber evidence="4 12">2.7.4.3</ecNumber>
    </recommendedName>
    <alternativeName>
        <fullName evidence="11 12">ATP-AMP transphosphorylase</fullName>
    </alternativeName>
</protein>
<feature type="binding site" evidence="12">
    <location>
        <begin position="8"/>
        <end position="16"/>
    </location>
    <ligand>
        <name>ATP</name>
        <dbReference type="ChEBI" id="CHEBI:30616"/>
    </ligand>
</feature>
<dbReference type="GO" id="GO:0005737">
    <property type="term" value="C:cytoplasm"/>
    <property type="evidence" value="ECO:0007669"/>
    <property type="project" value="UniProtKB-SubCell"/>
</dbReference>
<dbReference type="InterPro" id="IPR027417">
    <property type="entry name" value="P-loop_NTPase"/>
</dbReference>
<proteinExistence type="inferred from homology"/>
<keyword evidence="9 12" id="KW-0418">Kinase</keyword>
<dbReference type="EMBL" id="KF900759">
    <property type="protein sequence ID" value="AIF06109.1"/>
    <property type="molecule type" value="Genomic_DNA"/>
</dbReference>
<sequence length="177" mass="18402">MGVVVVTGVPGVGKSTVMAGASEAGYGSVNFGDMMFEVAQAEGVSDRDQMRKLSIDAQQRLQKLAGERIAAMGDVVVDTHASIRTAQGFMPGLPEWTLRAMAPTIIVLVEAAPAEIAGRRAKDATRQRDANDVALHQEVNRAFAAAGAVMVGATVAIIENHDGGVDAAAAQFRSLLA</sequence>
<name>A0A075GQR4_9EURY</name>
<evidence type="ECO:0000256" key="5">
    <source>
        <dbReference type="ARBA" id="ARBA00019926"/>
    </source>
</evidence>
<dbReference type="HAMAP" id="MF_00234">
    <property type="entry name" value="Adenylate_kinase_AdkA"/>
    <property type="match status" value="1"/>
</dbReference>
<dbReference type="InterPro" id="IPR023477">
    <property type="entry name" value="Adenylate_kinase_AdkA"/>
</dbReference>
<keyword evidence="6 12" id="KW-0963">Cytoplasm</keyword>
<comment type="subcellular location">
    <subcellularLocation>
        <location evidence="2 12">Cytoplasm</location>
    </subcellularLocation>
</comment>
<evidence type="ECO:0000256" key="9">
    <source>
        <dbReference type="ARBA" id="ARBA00022777"/>
    </source>
</evidence>
<evidence type="ECO:0000256" key="6">
    <source>
        <dbReference type="ARBA" id="ARBA00022490"/>
    </source>
</evidence>
<comment type="catalytic activity">
    <reaction evidence="1 12">
        <text>AMP + ATP = 2 ADP</text>
        <dbReference type="Rhea" id="RHEA:12973"/>
        <dbReference type="ChEBI" id="CHEBI:30616"/>
        <dbReference type="ChEBI" id="CHEBI:456215"/>
        <dbReference type="ChEBI" id="CHEBI:456216"/>
        <dbReference type="EC" id="2.7.4.3"/>
    </reaction>
</comment>
<evidence type="ECO:0000313" key="13">
    <source>
        <dbReference type="EMBL" id="AIF06109.1"/>
    </source>
</evidence>
<dbReference type="Gene3D" id="3.40.50.300">
    <property type="entry name" value="P-loop containing nucleotide triphosphate hydrolases"/>
    <property type="match status" value="1"/>
</dbReference>
<dbReference type="AlphaFoldDB" id="A0A075GQR4"/>
<evidence type="ECO:0000256" key="11">
    <source>
        <dbReference type="ARBA" id="ARBA00033336"/>
    </source>
</evidence>
<keyword evidence="8 12" id="KW-0547">Nucleotide-binding</keyword>
<evidence type="ECO:0000256" key="7">
    <source>
        <dbReference type="ARBA" id="ARBA00022679"/>
    </source>
</evidence>
<keyword evidence="7 12" id="KW-0808">Transferase</keyword>
<accession>A0A075GQR4</accession>